<accession>A0ABD3D147</accession>
<sequence length="60" mass="6101">MVSPGGGFPGLVEVMKGGVDMFTVPAEPPEPPVQTVGGTAGAGNRNRNRRRSGSVPVPDI</sequence>
<dbReference type="Proteomes" id="UP001632038">
    <property type="component" value="Unassembled WGS sequence"/>
</dbReference>
<keyword evidence="3" id="KW-1185">Reference proteome</keyword>
<name>A0ABD3D147_9LAMI</name>
<feature type="region of interest" description="Disordered" evidence="1">
    <location>
        <begin position="23"/>
        <end position="60"/>
    </location>
</feature>
<reference evidence="3" key="1">
    <citation type="journal article" date="2024" name="IScience">
        <title>Strigolactones Initiate the Formation of Haustorium-like Structures in Castilleja.</title>
        <authorList>
            <person name="Buerger M."/>
            <person name="Peterson D."/>
            <person name="Chory J."/>
        </authorList>
    </citation>
    <scope>NUCLEOTIDE SEQUENCE [LARGE SCALE GENOMIC DNA]</scope>
</reference>
<evidence type="ECO:0000313" key="2">
    <source>
        <dbReference type="EMBL" id="KAL3634532.1"/>
    </source>
</evidence>
<dbReference type="AlphaFoldDB" id="A0ABD3D147"/>
<dbReference type="EMBL" id="JAVIJP010000028">
    <property type="protein sequence ID" value="KAL3634532.1"/>
    <property type="molecule type" value="Genomic_DNA"/>
</dbReference>
<organism evidence="2 3">
    <name type="scientific">Castilleja foliolosa</name>
    <dbReference type="NCBI Taxonomy" id="1961234"/>
    <lineage>
        <taxon>Eukaryota</taxon>
        <taxon>Viridiplantae</taxon>
        <taxon>Streptophyta</taxon>
        <taxon>Embryophyta</taxon>
        <taxon>Tracheophyta</taxon>
        <taxon>Spermatophyta</taxon>
        <taxon>Magnoliopsida</taxon>
        <taxon>eudicotyledons</taxon>
        <taxon>Gunneridae</taxon>
        <taxon>Pentapetalae</taxon>
        <taxon>asterids</taxon>
        <taxon>lamiids</taxon>
        <taxon>Lamiales</taxon>
        <taxon>Orobanchaceae</taxon>
        <taxon>Pedicularideae</taxon>
        <taxon>Castillejinae</taxon>
        <taxon>Castilleja</taxon>
    </lineage>
</organism>
<proteinExistence type="predicted"/>
<evidence type="ECO:0000256" key="1">
    <source>
        <dbReference type="SAM" id="MobiDB-lite"/>
    </source>
</evidence>
<comment type="caution">
    <text evidence="2">The sequence shown here is derived from an EMBL/GenBank/DDBJ whole genome shotgun (WGS) entry which is preliminary data.</text>
</comment>
<evidence type="ECO:0000313" key="3">
    <source>
        <dbReference type="Proteomes" id="UP001632038"/>
    </source>
</evidence>
<protein>
    <submittedName>
        <fullName evidence="2">Uncharacterized protein</fullName>
    </submittedName>
</protein>
<gene>
    <name evidence="2" type="ORF">CASFOL_021586</name>
</gene>